<organism evidence="3 4">
    <name type="scientific">Simiduia curdlanivorans</name>
    <dbReference type="NCBI Taxonomy" id="1492769"/>
    <lineage>
        <taxon>Bacteria</taxon>
        <taxon>Pseudomonadati</taxon>
        <taxon>Pseudomonadota</taxon>
        <taxon>Gammaproteobacteria</taxon>
        <taxon>Cellvibrionales</taxon>
        <taxon>Cellvibrionaceae</taxon>
        <taxon>Simiduia</taxon>
    </lineage>
</organism>
<feature type="transmembrane region" description="Helical" evidence="1">
    <location>
        <begin position="52"/>
        <end position="75"/>
    </location>
</feature>
<comment type="caution">
    <text evidence="3">The sequence shown here is derived from an EMBL/GenBank/DDBJ whole genome shotgun (WGS) entry which is preliminary data.</text>
</comment>
<dbReference type="Proteomes" id="UP001595840">
    <property type="component" value="Unassembled WGS sequence"/>
</dbReference>
<keyword evidence="1" id="KW-1133">Transmembrane helix</keyword>
<feature type="domain" description="DUF6868" evidence="2">
    <location>
        <begin position="1"/>
        <end position="79"/>
    </location>
</feature>
<feature type="transmembrane region" description="Helical" evidence="1">
    <location>
        <begin position="6"/>
        <end position="31"/>
    </location>
</feature>
<evidence type="ECO:0000313" key="3">
    <source>
        <dbReference type="EMBL" id="MFC4360836.1"/>
    </source>
</evidence>
<dbReference type="RefSeq" id="WP_290264735.1">
    <property type="nucleotide sequence ID" value="NZ_JAUFQG010000006.1"/>
</dbReference>
<proteinExistence type="predicted"/>
<gene>
    <name evidence="3" type="ORF">ACFOX3_00910</name>
</gene>
<evidence type="ECO:0000259" key="2">
    <source>
        <dbReference type="Pfam" id="PF21742"/>
    </source>
</evidence>
<dbReference type="Pfam" id="PF21742">
    <property type="entry name" value="DUF6868"/>
    <property type="match status" value="1"/>
</dbReference>
<reference evidence="4" key="1">
    <citation type="journal article" date="2019" name="Int. J. Syst. Evol. Microbiol.">
        <title>The Global Catalogue of Microorganisms (GCM) 10K type strain sequencing project: providing services to taxonomists for standard genome sequencing and annotation.</title>
        <authorList>
            <consortium name="The Broad Institute Genomics Platform"/>
            <consortium name="The Broad Institute Genome Sequencing Center for Infectious Disease"/>
            <person name="Wu L."/>
            <person name="Ma J."/>
        </authorList>
    </citation>
    <scope>NUCLEOTIDE SEQUENCE [LARGE SCALE GENOMIC DNA]</scope>
    <source>
        <strain evidence="4">CECT 8570</strain>
    </source>
</reference>
<evidence type="ECO:0000313" key="4">
    <source>
        <dbReference type="Proteomes" id="UP001595840"/>
    </source>
</evidence>
<dbReference type="EMBL" id="JBHSCX010000001">
    <property type="protein sequence ID" value="MFC4360836.1"/>
    <property type="molecule type" value="Genomic_DNA"/>
</dbReference>
<dbReference type="InterPro" id="IPR049220">
    <property type="entry name" value="DUF6868"/>
</dbReference>
<evidence type="ECO:0000256" key="1">
    <source>
        <dbReference type="SAM" id="Phobius"/>
    </source>
</evidence>
<accession>A0ABV8V0B3</accession>
<name>A0ABV8V0B3_9GAMM</name>
<keyword evidence="1" id="KW-0472">Membrane</keyword>
<sequence>MTIDQLATFFGWSTVINWAVMCIWLVFITAARDFTFKMHSAMFKISATQFNAMHYGGLGFYKLMVFLFNLVPYLVLRFLI</sequence>
<keyword evidence="4" id="KW-1185">Reference proteome</keyword>
<protein>
    <submittedName>
        <fullName evidence="3">DUF6868 family protein</fullName>
    </submittedName>
</protein>
<keyword evidence="1" id="KW-0812">Transmembrane</keyword>